<dbReference type="EMBL" id="MPUH01000221">
    <property type="protein sequence ID" value="OMJ85952.1"/>
    <property type="molecule type" value="Genomic_DNA"/>
</dbReference>
<gene>
    <name evidence="1" type="ORF">SteCoe_12656</name>
</gene>
<dbReference type="Proteomes" id="UP000187209">
    <property type="component" value="Unassembled WGS sequence"/>
</dbReference>
<reference evidence="1 2" key="1">
    <citation type="submission" date="2016-11" db="EMBL/GenBank/DDBJ databases">
        <title>The macronuclear genome of Stentor coeruleus: a giant cell with tiny introns.</title>
        <authorList>
            <person name="Slabodnick M."/>
            <person name="Ruby J.G."/>
            <person name="Reiff S.B."/>
            <person name="Swart E.C."/>
            <person name="Gosai S."/>
            <person name="Prabakaran S."/>
            <person name="Witkowska E."/>
            <person name="Larue G.E."/>
            <person name="Fisher S."/>
            <person name="Freeman R.M."/>
            <person name="Gunawardena J."/>
            <person name="Chu W."/>
            <person name="Stover N.A."/>
            <person name="Gregory B.D."/>
            <person name="Nowacki M."/>
            <person name="Derisi J."/>
            <person name="Roy S.W."/>
            <person name="Marshall W.F."/>
            <person name="Sood P."/>
        </authorList>
    </citation>
    <scope>NUCLEOTIDE SEQUENCE [LARGE SCALE GENOMIC DNA]</scope>
    <source>
        <strain evidence="1">WM001</strain>
    </source>
</reference>
<dbReference type="AlphaFoldDB" id="A0A1R2CAD5"/>
<evidence type="ECO:0000313" key="1">
    <source>
        <dbReference type="EMBL" id="OMJ85952.1"/>
    </source>
</evidence>
<evidence type="ECO:0000313" key="2">
    <source>
        <dbReference type="Proteomes" id="UP000187209"/>
    </source>
</evidence>
<sequence length="206" mass="24210">MKTRSKSLAKIPSFDIAPRSMYSIKSIHEKESNRVYGDKGIWMMMMRKPSYICVVPNDYDKLPDMYKRNDKSFDKISQSSPAKRIQKLKEARLFRYRRTYLKGNSKLSIGSNCQDVDVTENEVSSLRRQKSIEIVRQVSEAVIKEKENEINLKKLSQDFSDIIQLKTKAIRRHTEKSAERRDKKFNSLLISQRRVTSKKRILTNIN</sequence>
<comment type="caution">
    <text evidence="1">The sequence shown here is derived from an EMBL/GenBank/DDBJ whole genome shotgun (WGS) entry which is preliminary data.</text>
</comment>
<protein>
    <submittedName>
        <fullName evidence="1">Uncharacterized protein</fullName>
    </submittedName>
</protein>
<accession>A0A1R2CAD5</accession>
<name>A0A1R2CAD5_9CILI</name>
<proteinExistence type="predicted"/>
<organism evidence="1 2">
    <name type="scientific">Stentor coeruleus</name>
    <dbReference type="NCBI Taxonomy" id="5963"/>
    <lineage>
        <taxon>Eukaryota</taxon>
        <taxon>Sar</taxon>
        <taxon>Alveolata</taxon>
        <taxon>Ciliophora</taxon>
        <taxon>Postciliodesmatophora</taxon>
        <taxon>Heterotrichea</taxon>
        <taxon>Heterotrichida</taxon>
        <taxon>Stentoridae</taxon>
        <taxon>Stentor</taxon>
    </lineage>
</organism>
<keyword evidence="2" id="KW-1185">Reference proteome</keyword>